<organism evidence="2 3">
    <name type="scientific">Bradyrhizobium agreste</name>
    <dbReference type="NCBI Taxonomy" id="2751811"/>
    <lineage>
        <taxon>Bacteria</taxon>
        <taxon>Pseudomonadati</taxon>
        <taxon>Pseudomonadota</taxon>
        <taxon>Alphaproteobacteria</taxon>
        <taxon>Hyphomicrobiales</taxon>
        <taxon>Nitrobacteraceae</taxon>
        <taxon>Bradyrhizobium</taxon>
    </lineage>
</organism>
<keyword evidence="3" id="KW-1185">Reference proteome</keyword>
<dbReference type="CDD" id="cd02042">
    <property type="entry name" value="ParAB_family"/>
    <property type="match status" value="1"/>
</dbReference>
<dbReference type="EMBL" id="JACCHP010000012">
    <property type="protein sequence ID" value="MBH5399940.1"/>
    <property type="molecule type" value="Genomic_DNA"/>
</dbReference>
<dbReference type="PIRSF" id="PIRSF009320">
    <property type="entry name" value="Nuc_binding_HP_1000"/>
    <property type="match status" value="1"/>
</dbReference>
<dbReference type="RefSeq" id="WP_197961152.1">
    <property type="nucleotide sequence ID" value="NZ_JACCHP010000012.1"/>
</dbReference>
<name>A0ABS0PS40_9BRAD</name>
<gene>
    <name evidence="2" type="ORF">HZZ13_19415</name>
</gene>
<protein>
    <submittedName>
        <fullName evidence="2">ParA family protein</fullName>
    </submittedName>
</protein>
<reference evidence="2 3" key="1">
    <citation type="submission" date="2020-07" db="EMBL/GenBank/DDBJ databases">
        <title>Bradyrhizobium diversity isolated from nodules of indigenous legumes of Western Australia.</title>
        <authorList>
            <person name="Klepa M.S."/>
        </authorList>
    </citation>
    <scope>NUCLEOTIDE SEQUENCE [LARGE SCALE GENOMIC DNA]</scope>
    <source>
        <strain evidence="2 3">CNPSo 4010</strain>
    </source>
</reference>
<dbReference type="InterPro" id="IPR002586">
    <property type="entry name" value="CobQ/CobB/MinD/ParA_Nub-bd_dom"/>
</dbReference>
<dbReference type="Proteomes" id="UP000807370">
    <property type="component" value="Unassembled WGS sequence"/>
</dbReference>
<dbReference type="InterPro" id="IPR027417">
    <property type="entry name" value="P-loop_NTPase"/>
</dbReference>
<evidence type="ECO:0000259" key="1">
    <source>
        <dbReference type="Pfam" id="PF01656"/>
    </source>
</evidence>
<sequence>MRSVISVVQRKGGAGKTTIAISLAGDLHRRGILVDVIDADPQRSAAEWAAPGRLPFRVSEVPLRYGEAAHWAKLIGSSPGSVTIIDTPPHEYAVGAAVAVADIVVLPCTPSGLDLSATEETISAIAFARSKRDADVPTFLVPNRVDPRTLEGQQIVEALGELGETVCGPIASRLAYVRAFSAGTLPRGYAISTELAGLSEPVLEAVRQTMDASHLPTT</sequence>
<feature type="domain" description="CobQ/CobB/MinD/ParA nucleotide binding" evidence="1">
    <location>
        <begin position="5"/>
        <end position="182"/>
    </location>
</feature>
<dbReference type="Pfam" id="PF01656">
    <property type="entry name" value="CbiA"/>
    <property type="match status" value="1"/>
</dbReference>
<evidence type="ECO:0000313" key="2">
    <source>
        <dbReference type="EMBL" id="MBH5399940.1"/>
    </source>
</evidence>
<comment type="caution">
    <text evidence="2">The sequence shown here is derived from an EMBL/GenBank/DDBJ whole genome shotgun (WGS) entry which is preliminary data.</text>
</comment>
<accession>A0ABS0PS40</accession>
<dbReference type="PANTHER" id="PTHR13696:SF96">
    <property type="entry name" value="COBQ_COBB_MIND_PARA NUCLEOTIDE BINDING DOMAIN-CONTAINING PROTEIN"/>
    <property type="match status" value="1"/>
</dbReference>
<dbReference type="Gene3D" id="3.40.50.300">
    <property type="entry name" value="P-loop containing nucleotide triphosphate hydrolases"/>
    <property type="match status" value="1"/>
</dbReference>
<evidence type="ECO:0000313" key="3">
    <source>
        <dbReference type="Proteomes" id="UP000807370"/>
    </source>
</evidence>
<dbReference type="InterPro" id="IPR050678">
    <property type="entry name" value="DNA_Partitioning_ATPase"/>
</dbReference>
<proteinExistence type="predicted"/>
<dbReference type="SUPFAM" id="SSF52540">
    <property type="entry name" value="P-loop containing nucleoside triphosphate hydrolases"/>
    <property type="match status" value="1"/>
</dbReference>
<dbReference type="PANTHER" id="PTHR13696">
    <property type="entry name" value="P-LOOP CONTAINING NUCLEOSIDE TRIPHOSPHATE HYDROLASE"/>
    <property type="match status" value="1"/>
</dbReference>